<dbReference type="Proteomes" id="UP000749559">
    <property type="component" value="Unassembled WGS sequence"/>
</dbReference>
<dbReference type="OrthoDB" id="10576462at2759"/>
<gene>
    <name evidence="1" type="ORF">OFUS_LOCUS6439</name>
</gene>
<accession>A0A8J1XTS3</accession>
<dbReference type="EMBL" id="CAIIXF020000003">
    <property type="protein sequence ID" value="CAH1779649.1"/>
    <property type="molecule type" value="Genomic_DNA"/>
</dbReference>
<organism evidence="1 2">
    <name type="scientific">Owenia fusiformis</name>
    <name type="common">Polychaete worm</name>
    <dbReference type="NCBI Taxonomy" id="6347"/>
    <lineage>
        <taxon>Eukaryota</taxon>
        <taxon>Metazoa</taxon>
        <taxon>Spiralia</taxon>
        <taxon>Lophotrochozoa</taxon>
        <taxon>Annelida</taxon>
        <taxon>Polychaeta</taxon>
        <taxon>Sedentaria</taxon>
        <taxon>Canalipalpata</taxon>
        <taxon>Sabellida</taxon>
        <taxon>Oweniida</taxon>
        <taxon>Oweniidae</taxon>
        <taxon>Owenia</taxon>
    </lineage>
</organism>
<reference evidence="1" key="1">
    <citation type="submission" date="2022-03" db="EMBL/GenBank/DDBJ databases">
        <authorList>
            <person name="Martin C."/>
        </authorList>
    </citation>
    <scope>NUCLEOTIDE SEQUENCE</scope>
</reference>
<evidence type="ECO:0000313" key="1">
    <source>
        <dbReference type="EMBL" id="CAH1779649.1"/>
    </source>
</evidence>
<dbReference type="AlphaFoldDB" id="A0A8J1XTS3"/>
<protein>
    <submittedName>
        <fullName evidence="1">Uncharacterized protein</fullName>
    </submittedName>
</protein>
<feature type="non-terminal residue" evidence="1">
    <location>
        <position position="332"/>
    </location>
</feature>
<evidence type="ECO:0000313" key="2">
    <source>
        <dbReference type="Proteomes" id="UP000749559"/>
    </source>
</evidence>
<sequence length="332" mass="34603">MNFYILATVLCLVIIQEASCHLLCRDDADCESLGSTLLCIKGACGHGVCGCQRGFAARFAGSEPDRLMKCVELKKIGESCSTDLLGAQGVCGSIGSKCDHTEQKCMCSTGVPIFGGEACSSETNPITLPSSTAGDGPGTCTGSSAENDYDTFGGGYTYGSYAMDGLYSTCACPQGQKSEITNAFGSQFLGKKTINCVQIKHGDLCLNDDDCRLNSGSQMTCSASGVCECETSAHVPNYEKTQCRPGLSFNANCDVGGSHCNGDEGLMCMYGTDYCDTDPDTTVTRKCLCGPQHTTSGSTCNPIGDGGSCQGDLNCKGFSKNGICVDNTCQNS</sequence>
<proteinExistence type="predicted"/>
<comment type="caution">
    <text evidence="1">The sequence shown here is derived from an EMBL/GenBank/DDBJ whole genome shotgun (WGS) entry which is preliminary data.</text>
</comment>
<keyword evidence="2" id="KW-1185">Reference proteome</keyword>
<name>A0A8J1XTS3_OWEFU</name>